<name>A0A336MDL1_CULSO</name>
<dbReference type="VEuPathDB" id="VectorBase:CSON014072"/>
<proteinExistence type="predicted"/>
<evidence type="ECO:0000313" key="1">
    <source>
        <dbReference type="EMBL" id="SSX26999.1"/>
    </source>
</evidence>
<dbReference type="AlphaFoldDB" id="A0A336MDL1"/>
<reference evidence="1" key="1">
    <citation type="submission" date="2018-07" db="EMBL/GenBank/DDBJ databases">
        <authorList>
            <person name="Quirk P.G."/>
            <person name="Krulwich T.A."/>
        </authorList>
    </citation>
    <scope>NUCLEOTIDE SEQUENCE</scope>
</reference>
<organism evidence="1">
    <name type="scientific">Culicoides sonorensis</name>
    <name type="common">Biting midge</name>
    <dbReference type="NCBI Taxonomy" id="179676"/>
    <lineage>
        <taxon>Eukaryota</taxon>
        <taxon>Metazoa</taxon>
        <taxon>Ecdysozoa</taxon>
        <taxon>Arthropoda</taxon>
        <taxon>Hexapoda</taxon>
        <taxon>Insecta</taxon>
        <taxon>Pterygota</taxon>
        <taxon>Neoptera</taxon>
        <taxon>Endopterygota</taxon>
        <taxon>Diptera</taxon>
        <taxon>Nematocera</taxon>
        <taxon>Chironomoidea</taxon>
        <taxon>Ceratopogonidae</taxon>
        <taxon>Ceratopogoninae</taxon>
        <taxon>Culicoides</taxon>
        <taxon>Monoculicoides</taxon>
    </lineage>
</organism>
<sequence>MAANPDLADVSLYPIAVLINELKNEDIQVNIPFNDSTNNNSWQSKNETRFQPLQRFEHLAPSAIEKGHFLNSSKPKGTDDDFKSAACAGSLVTVPQKFVGGTGNQFQKRFTVAKIQNNNDDHAVPIPKEKDNLITDPKLMQRRNSRSLSAKNNAQVSTTIKSVFYYHGARQCTKNIMVFN</sequence>
<protein>
    <submittedName>
        <fullName evidence="1">CSON014072 protein</fullName>
    </submittedName>
</protein>
<accession>A0A336MDL1</accession>
<dbReference type="EMBL" id="UFQT01000756">
    <property type="protein sequence ID" value="SSX26999.1"/>
    <property type="molecule type" value="Genomic_DNA"/>
</dbReference>
<gene>
    <name evidence="1" type="primary">CSON014072</name>
</gene>